<sequence>MRKSLIILLFSIGTLAFCSESELLERIKYLNDPKDNRSRIIYDRNIGIDNLEKTIWWDANRLIGFDYNKRIIFFDGKFLVHDMNEGPVVYGT</sequence>
<dbReference type="AlphaFoldDB" id="A0A7T7XK64"/>
<dbReference type="Proteomes" id="UP000595917">
    <property type="component" value="Chromosome"/>
</dbReference>
<evidence type="ECO:0000313" key="1">
    <source>
        <dbReference type="EMBL" id="QQO07702.1"/>
    </source>
</evidence>
<gene>
    <name evidence="1" type="ORF">JFL75_12185</name>
</gene>
<dbReference type="RefSeq" id="WP_215625008.1">
    <property type="nucleotide sequence ID" value="NZ_CP067089.2"/>
</dbReference>
<name>A0A7T7XK64_9SPIR</name>
<dbReference type="KEGG" id="bhc:JFL75_12185"/>
<organism evidence="1 2">
    <name type="scientific">Breznakiella homolactica</name>
    <dbReference type="NCBI Taxonomy" id="2798577"/>
    <lineage>
        <taxon>Bacteria</taxon>
        <taxon>Pseudomonadati</taxon>
        <taxon>Spirochaetota</taxon>
        <taxon>Spirochaetia</taxon>
        <taxon>Spirochaetales</taxon>
        <taxon>Breznakiellaceae</taxon>
        <taxon>Breznakiella</taxon>
    </lineage>
</organism>
<evidence type="ECO:0000313" key="2">
    <source>
        <dbReference type="Proteomes" id="UP000595917"/>
    </source>
</evidence>
<dbReference type="EMBL" id="CP067089">
    <property type="protein sequence ID" value="QQO07702.1"/>
    <property type="molecule type" value="Genomic_DNA"/>
</dbReference>
<protein>
    <submittedName>
        <fullName evidence="1">Uncharacterized protein</fullName>
    </submittedName>
</protein>
<proteinExistence type="predicted"/>
<accession>A0A7T7XK64</accession>
<keyword evidence="2" id="KW-1185">Reference proteome</keyword>
<reference evidence="1" key="1">
    <citation type="submission" date="2021-01" db="EMBL/GenBank/DDBJ databases">
        <title>Description of Breznakiella homolactica.</title>
        <authorList>
            <person name="Song Y."/>
            <person name="Brune A."/>
        </authorList>
    </citation>
    <scope>NUCLEOTIDE SEQUENCE</scope>
    <source>
        <strain evidence="1">RmG30</strain>
    </source>
</reference>